<evidence type="ECO:0000313" key="2">
    <source>
        <dbReference type="EMBL" id="MDT2737044.1"/>
    </source>
</evidence>
<dbReference type="RefSeq" id="WP_067627202.1">
    <property type="nucleotide sequence ID" value="NZ_BAAAXL010000006.1"/>
</dbReference>
<dbReference type="AlphaFoldDB" id="A0AAE4L3R4"/>
<dbReference type="Proteomes" id="UP001180842">
    <property type="component" value="Unassembled WGS sequence"/>
</dbReference>
<comment type="caution">
    <text evidence="2">The sequence shown here is derived from an EMBL/GenBank/DDBJ whole genome shotgun (WGS) entry which is preliminary data.</text>
</comment>
<name>A0AAE4L3R4_9ENTE</name>
<feature type="domain" description="Helicase Helix-turn-helix" evidence="1">
    <location>
        <begin position="239"/>
        <end position="286"/>
    </location>
</feature>
<evidence type="ECO:0000313" key="3">
    <source>
        <dbReference type="EMBL" id="MDT2771047.1"/>
    </source>
</evidence>
<evidence type="ECO:0000259" key="1">
    <source>
        <dbReference type="Pfam" id="PF14493"/>
    </source>
</evidence>
<protein>
    <submittedName>
        <fullName evidence="2">Helix-turn-helix domain-containing protein</fullName>
    </submittedName>
</protein>
<dbReference type="EMBL" id="JARQAZ010000007">
    <property type="protein sequence ID" value="MDT2771047.1"/>
    <property type="molecule type" value="Genomic_DNA"/>
</dbReference>
<dbReference type="InterPro" id="IPR029491">
    <property type="entry name" value="Helicase_HTH"/>
</dbReference>
<dbReference type="Pfam" id="PF14493">
    <property type="entry name" value="HTH_40"/>
    <property type="match status" value="1"/>
</dbReference>
<sequence length="328" mass="38451">MTFFILTLFQTGYKLRISTLHHLLTGKRTSSVLLHGFFYKNLAYLGALPDLTAAVFQKAIQELAQKELIVIEEGFGCLTAQGAEYLARQRIDLQGINNLRYGRMREEVWQLLLFAVQVVSQLSFSEKNYLPIENRPYYLQLIKTWLAHSDPGLTERFPEELVQIFSQLPTEVANFLANQFSGYHQQGKTTFQLLPENFRVEPWDQLYRQRAIDLFLAQIKEGELSRLLAPLDQQNLNQSMLKTREYFLADKTIEEILRLRHLKPGTINDHFIEWALLDEAFPFDHFKRVDFAGLTEAQVIGLHYQDYSVSYLNFRLSQIYYLREQPWN</sequence>
<gene>
    <name evidence="2" type="ORF">P7H00_07880</name>
    <name evidence="3" type="ORF">P7H46_09370</name>
</gene>
<evidence type="ECO:0000313" key="4">
    <source>
        <dbReference type="Proteomes" id="UP001180842"/>
    </source>
</evidence>
<evidence type="ECO:0000313" key="5">
    <source>
        <dbReference type="Proteomes" id="UP001269061"/>
    </source>
</evidence>
<dbReference type="Proteomes" id="UP001269061">
    <property type="component" value="Unassembled WGS sequence"/>
</dbReference>
<organism evidence="2 4">
    <name type="scientific">Enterococcus pseudoavium</name>
    <dbReference type="NCBI Taxonomy" id="44007"/>
    <lineage>
        <taxon>Bacteria</taxon>
        <taxon>Bacillati</taxon>
        <taxon>Bacillota</taxon>
        <taxon>Bacilli</taxon>
        <taxon>Lactobacillales</taxon>
        <taxon>Enterococcaceae</taxon>
        <taxon>Enterococcus</taxon>
    </lineage>
</organism>
<proteinExistence type="predicted"/>
<reference evidence="2 5" key="1">
    <citation type="submission" date="2023-03" db="EMBL/GenBank/DDBJ databases">
        <authorList>
            <person name="Shen W."/>
            <person name="Cai J."/>
        </authorList>
    </citation>
    <scope>NUCLEOTIDE SEQUENCE</scope>
    <source>
        <strain evidence="2">P69-2</strain>
        <strain evidence="3 5">Y59</strain>
    </source>
</reference>
<accession>A0AAE4L3R4</accession>
<dbReference type="EMBL" id="JARQAI010000009">
    <property type="protein sequence ID" value="MDT2737044.1"/>
    <property type="molecule type" value="Genomic_DNA"/>
</dbReference>
<keyword evidence="5" id="KW-1185">Reference proteome</keyword>